<comment type="similarity">
    <text evidence="1">Belongs to the alphaproteobacteria porin family.</text>
</comment>
<accession>A0ABY6M1T4</accession>
<dbReference type="Proteomes" id="UP001163328">
    <property type="component" value="Chromosome"/>
</dbReference>
<keyword evidence="6" id="KW-1185">Reference proteome</keyword>
<keyword evidence="4" id="KW-0732">Signal</keyword>
<name>A0ABY6M1T4_9FLAO</name>
<feature type="chain" id="PRO_5047469770" evidence="4">
    <location>
        <begin position="22"/>
        <end position="425"/>
    </location>
</feature>
<dbReference type="InterPro" id="IPR003684">
    <property type="entry name" value="Porin_alphabac"/>
</dbReference>
<organism evidence="5 6">
    <name type="scientific">Flavobacterium agricola</name>
    <dbReference type="NCBI Taxonomy" id="2870839"/>
    <lineage>
        <taxon>Bacteria</taxon>
        <taxon>Pseudomonadati</taxon>
        <taxon>Bacteroidota</taxon>
        <taxon>Flavobacteriia</taxon>
        <taxon>Flavobacteriales</taxon>
        <taxon>Flavobacteriaceae</taxon>
        <taxon>Flavobacterium</taxon>
    </lineage>
</organism>
<evidence type="ECO:0000256" key="3">
    <source>
        <dbReference type="ARBA" id="ARBA00023136"/>
    </source>
</evidence>
<dbReference type="Pfam" id="PF02530">
    <property type="entry name" value="Porin_2"/>
    <property type="match status" value="1"/>
</dbReference>
<evidence type="ECO:0000313" key="5">
    <source>
        <dbReference type="EMBL" id="UYW00833.1"/>
    </source>
</evidence>
<evidence type="ECO:0000256" key="2">
    <source>
        <dbReference type="ARBA" id="ARBA00022448"/>
    </source>
</evidence>
<evidence type="ECO:0000256" key="4">
    <source>
        <dbReference type="SAM" id="SignalP"/>
    </source>
</evidence>
<feature type="signal peptide" evidence="4">
    <location>
        <begin position="1"/>
        <end position="21"/>
    </location>
</feature>
<gene>
    <name evidence="5" type="ORF">K5I29_10000</name>
</gene>
<keyword evidence="2" id="KW-0813">Transport</keyword>
<keyword evidence="3" id="KW-0472">Membrane</keyword>
<dbReference type="EMBL" id="CP081495">
    <property type="protein sequence ID" value="UYW00833.1"/>
    <property type="molecule type" value="Genomic_DNA"/>
</dbReference>
<proteinExistence type="inferred from homology"/>
<reference evidence="5" key="1">
    <citation type="submission" date="2021-08" db="EMBL/GenBank/DDBJ databases">
        <title>Flavobacterium sp. strain CC-SYL302.</title>
        <authorList>
            <person name="Lin S.-Y."/>
            <person name="Lee T.-H."/>
            <person name="Young C.-C."/>
        </authorList>
    </citation>
    <scope>NUCLEOTIDE SEQUENCE</scope>
    <source>
        <strain evidence="5">CC-SYL302</strain>
    </source>
</reference>
<protein>
    <submittedName>
        <fullName evidence="5">Porin</fullName>
    </submittedName>
</protein>
<dbReference type="RefSeq" id="WP_264432973.1">
    <property type="nucleotide sequence ID" value="NZ_CP081495.1"/>
</dbReference>
<dbReference type="SUPFAM" id="SSF56935">
    <property type="entry name" value="Porins"/>
    <property type="match status" value="1"/>
</dbReference>
<evidence type="ECO:0000313" key="6">
    <source>
        <dbReference type="Proteomes" id="UP001163328"/>
    </source>
</evidence>
<sequence length="425" mass="47209">MKKIYLLGASLLLLFQFDAYAQEETDPDEVSLKIISTRKPGLKIVEDFNETTGQHYRDPKAPRFLLYDQKREIAFGVGGFVRVRTAYDFGGSPTSDFGFVPATIPVPTDLLTKNRFNMDASKSTLFFKLLGNNDKVGQFQAYVAGRFSGAGGAFVLTDAYVTLLGFTVGRTWSTFNDLAAVPPTIDFQGPNGAAEMRTTQIRYTGDFGKGFSYAVAAEMPNTTGTYAPTQTVETTQRIPDIPVYVQYNWGEKKASHVRAAGVMRNMNYRDVINNTTETETSFGMQLSTNVELTSFMEFYGQITYGKGIAQYINDLSGRGLSLIQNPSKPGKMQAQEALGWFAQIQFNLSKDVYATAGYSQAEVFPDQLTVPDSNYRYGQYIVGNVFYNLTTDFKVGVEYLWGDRVNIDGASASANRVQTLIQFNF</sequence>
<evidence type="ECO:0000256" key="1">
    <source>
        <dbReference type="ARBA" id="ARBA00009521"/>
    </source>
</evidence>